<dbReference type="GO" id="GO:0000155">
    <property type="term" value="F:phosphorelay sensor kinase activity"/>
    <property type="evidence" value="ECO:0007669"/>
    <property type="project" value="InterPro"/>
</dbReference>
<evidence type="ECO:0000256" key="3">
    <source>
        <dbReference type="ARBA" id="ARBA00022777"/>
    </source>
</evidence>
<keyword evidence="6" id="KW-1185">Reference proteome</keyword>
<dbReference type="InterPro" id="IPR016120">
    <property type="entry name" value="Sig_transdc_His_kin_SpoOB"/>
</dbReference>
<dbReference type="Gene3D" id="1.10.287.130">
    <property type="match status" value="1"/>
</dbReference>
<keyword evidence="2" id="KW-0808">Transferase</keyword>
<feature type="domain" description="SpoOB alpha-helical" evidence="4">
    <location>
        <begin position="3"/>
        <end position="54"/>
    </location>
</feature>
<evidence type="ECO:0000313" key="6">
    <source>
        <dbReference type="Proteomes" id="UP000199584"/>
    </source>
</evidence>
<keyword evidence="3 5" id="KW-0418">Kinase</keyword>
<organism evidence="5 6">
    <name type="scientific">Desulfoscipio geothermicus DSM 3669</name>
    <dbReference type="NCBI Taxonomy" id="1121426"/>
    <lineage>
        <taxon>Bacteria</taxon>
        <taxon>Bacillati</taxon>
        <taxon>Bacillota</taxon>
        <taxon>Clostridia</taxon>
        <taxon>Eubacteriales</taxon>
        <taxon>Desulfallaceae</taxon>
        <taxon>Desulfoscipio</taxon>
    </lineage>
</organism>
<reference evidence="6" key="1">
    <citation type="submission" date="2016-10" db="EMBL/GenBank/DDBJ databases">
        <authorList>
            <person name="Varghese N."/>
            <person name="Submissions S."/>
        </authorList>
    </citation>
    <scope>NUCLEOTIDE SEQUENCE [LARGE SCALE GENOMIC DNA]</scope>
    <source>
        <strain evidence="6">DSM 3669</strain>
    </source>
</reference>
<dbReference type="SUPFAM" id="SSF55890">
    <property type="entry name" value="Sporulation response regulatory protein Spo0B"/>
    <property type="match status" value="1"/>
</dbReference>
<dbReference type="STRING" id="39060.SAMN05660706_11644"/>
<keyword evidence="1" id="KW-0597">Phosphoprotein</keyword>
<dbReference type="Pfam" id="PF14689">
    <property type="entry name" value="SPOB_a"/>
    <property type="match status" value="1"/>
</dbReference>
<dbReference type="InterPro" id="IPR039506">
    <property type="entry name" value="SPOB_a"/>
</dbReference>
<evidence type="ECO:0000259" key="4">
    <source>
        <dbReference type="Pfam" id="PF14689"/>
    </source>
</evidence>
<dbReference type="OrthoDB" id="1634477at2"/>
<evidence type="ECO:0000256" key="1">
    <source>
        <dbReference type="ARBA" id="ARBA00022553"/>
    </source>
</evidence>
<dbReference type="Proteomes" id="UP000199584">
    <property type="component" value="Unassembled WGS sequence"/>
</dbReference>
<gene>
    <name evidence="5" type="ORF">SAMN05660706_11644</name>
</gene>
<proteinExistence type="predicted"/>
<accession>A0A1I6DS29</accession>
<evidence type="ECO:0000256" key="2">
    <source>
        <dbReference type="ARBA" id="ARBA00022679"/>
    </source>
</evidence>
<evidence type="ECO:0000313" key="5">
    <source>
        <dbReference type="EMBL" id="SFR08270.1"/>
    </source>
</evidence>
<dbReference type="EMBL" id="FOYM01000016">
    <property type="protein sequence ID" value="SFR08270.1"/>
    <property type="molecule type" value="Genomic_DNA"/>
</dbReference>
<protein>
    <submittedName>
        <fullName evidence="5">Sensor_kinase_SpoOB-type, alpha-helical domain</fullName>
    </submittedName>
</protein>
<sequence length="187" mass="21472">MDMARMLELLSLQRHDFLNHLQVISGLLQLNKEDRAREYIREVTRDIVRLSRVVHLKVPEVAAAFLIAHHRFADHDIEVHYDVQADLAGCAVPGKELGPVLEDVLQNIVEYLAPVENTERDLFIKINRSGRDYECIFSFNTMSGGRCYNGRETIQRVEERLAPYWGKLDGNVGDRKCHIVMFLPAGE</sequence>
<dbReference type="AlphaFoldDB" id="A0A1I6DS29"/>
<name>A0A1I6DS29_9FIRM</name>